<evidence type="ECO:0000256" key="4">
    <source>
        <dbReference type="ARBA" id="ARBA00023136"/>
    </source>
</evidence>
<dbReference type="FunCoup" id="S8ECI3">
    <property type="interactions" value="94"/>
</dbReference>
<evidence type="ECO:0000256" key="5">
    <source>
        <dbReference type="SAM" id="Phobius"/>
    </source>
</evidence>
<evidence type="ECO:0000313" key="7">
    <source>
        <dbReference type="EMBL" id="EPT00939.1"/>
    </source>
</evidence>
<dbReference type="InterPro" id="IPR006694">
    <property type="entry name" value="Fatty_acid_hydroxylase"/>
</dbReference>
<dbReference type="GO" id="GO:0008610">
    <property type="term" value="P:lipid biosynthetic process"/>
    <property type="evidence" value="ECO:0007669"/>
    <property type="project" value="InterPro"/>
</dbReference>
<comment type="subcellular location">
    <subcellularLocation>
        <location evidence="1">Membrane</location>
    </subcellularLocation>
</comment>
<dbReference type="GO" id="GO:0016020">
    <property type="term" value="C:membrane"/>
    <property type="evidence" value="ECO:0007669"/>
    <property type="project" value="UniProtKB-SubCell"/>
</dbReference>
<dbReference type="Proteomes" id="UP000015241">
    <property type="component" value="Unassembled WGS sequence"/>
</dbReference>
<reference evidence="7 8" key="1">
    <citation type="journal article" date="2012" name="Science">
        <title>The Paleozoic origin of enzymatic lignin decomposition reconstructed from 31 fungal genomes.</title>
        <authorList>
            <person name="Floudas D."/>
            <person name="Binder M."/>
            <person name="Riley R."/>
            <person name="Barry K."/>
            <person name="Blanchette R.A."/>
            <person name="Henrissat B."/>
            <person name="Martinez A.T."/>
            <person name="Otillar R."/>
            <person name="Spatafora J.W."/>
            <person name="Yadav J.S."/>
            <person name="Aerts A."/>
            <person name="Benoit I."/>
            <person name="Boyd A."/>
            <person name="Carlson A."/>
            <person name="Copeland A."/>
            <person name="Coutinho P.M."/>
            <person name="de Vries R.P."/>
            <person name="Ferreira P."/>
            <person name="Findley K."/>
            <person name="Foster B."/>
            <person name="Gaskell J."/>
            <person name="Glotzer D."/>
            <person name="Gorecki P."/>
            <person name="Heitman J."/>
            <person name="Hesse C."/>
            <person name="Hori C."/>
            <person name="Igarashi K."/>
            <person name="Jurgens J.A."/>
            <person name="Kallen N."/>
            <person name="Kersten P."/>
            <person name="Kohler A."/>
            <person name="Kuees U."/>
            <person name="Kumar T.K.A."/>
            <person name="Kuo A."/>
            <person name="LaButti K."/>
            <person name="Larrondo L.F."/>
            <person name="Lindquist E."/>
            <person name="Ling A."/>
            <person name="Lombard V."/>
            <person name="Lucas S."/>
            <person name="Lundell T."/>
            <person name="Martin R."/>
            <person name="McLaughlin D.J."/>
            <person name="Morgenstern I."/>
            <person name="Morin E."/>
            <person name="Murat C."/>
            <person name="Nagy L.G."/>
            <person name="Nolan M."/>
            <person name="Ohm R.A."/>
            <person name="Patyshakuliyeva A."/>
            <person name="Rokas A."/>
            <person name="Ruiz-Duenas F.J."/>
            <person name="Sabat G."/>
            <person name="Salamov A."/>
            <person name="Samejima M."/>
            <person name="Schmutz J."/>
            <person name="Slot J.C."/>
            <person name="St John F."/>
            <person name="Stenlid J."/>
            <person name="Sun H."/>
            <person name="Sun S."/>
            <person name="Syed K."/>
            <person name="Tsang A."/>
            <person name="Wiebenga A."/>
            <person name="Young D."/>
            <person name="Pisabarro A."/>
            <person name="Eastwood D.C."/>
            <person name="Martin F."/>
            <person name="Cullen D."/>
            <person name="Grigoriev I.V."/>
            <person name="Hibbett D.S."/>
        </authorList>
    </citation>
    <scope>NUCLEOTIDE SEQUENCE</scope>
    <source>
        <strain evidence="8">FP-58527</strain>
    </source>
</reference>
<feature type="transmembrane region" description="Helical" evidence="5">
    <location>
        <begin position="161"/>
        <end position="185"/>
    </location>
</feature>
<proteinExistence type="predicted"/>
<dbReference type="InParanoid" id="S8ECI3"/>
<evidence type="ECO:0000256" key="1">
    <source>
        <dbReference type="ARBA" id="ARBA00004370"/>
    </source>
</evidence>
<keyword evidence="3 5" id="KW-1133">Transmembrane helix</keyword>
<dbReference type="STRING" id="743788.S8ECI3"/>
<protein>
    <recommendedName>
        <fullName evidence="6">Fatty acid hydroxylase domain-containing protein</fullName>
    </recommendedName>
</protein>
<evidence type="ECO:0000259" key="6">
    <source>
        <dbReference type="Pfam" id="PF04116"/>
    </source>
</evidence>
<gene>
    <name evidence="7" type="ORF">FOMPIDRAFT_1023496</name>
</gene>
<dbReference type="GO" id="GO:0016491">
    <property type="term" value="F:oxidoreductase activity"/>
    <property type="evidence" value="ECO:0007669"/>
    <property type="project" value="InterPro"/>
</dbReference>
<dbReference type="HOGENOM" id="CLU_043293_1_1_1"/>
<evidence type="ECO:0000313" key="8">
    <source>
        <dbReference type="Proteomes" id="UP000015241"/>
    </source>
</evidence>
<sequence length="325" mass="37642">MNASDIPSPSMLSPGQVHYLSTTRPIYYSPRAHLVDWLPDHLLALAVPVIAYWVASILFHILDISEWKWLEKYRIHESAEVKSRNLVTRAQVIRAVILQQIVQTIIGVFWMEQELSGELLDHVAHIQWLEPTVARILSWVLGEKTGARILDRDGALLLYTVYWWAIPSVKFLFGMFVVDTWQYFLHRAMHTNRWLYKQLHSVHHRLYVPYAFGALYNHPVEGLVLDTVGTAVAELLACMTTREAMLLFLVSSLKTVDDHCGYSLPFDPLQLLTSNNADYHDIHHQVIGIKSNFAQPFFVHWDAFLGTRMTRQDIEERRKSQKKTI</sequence>
<organism evidence="7 8">
    <name type="scientific">Fomitopsis schrenkii</name>
    <name type="common">Brown rot fungus</name>
    <dbReference type="NCBI Taxonomy" id="2126942"/>
    <lineage>
        <taxon>Eukaryota</taxon>
        <taxon>Fungi</taxon>
        <taxon>Dikarya</taxon>
        <taxon>Basidiomycota</taxon>
        <taxon>Agaricomycotina</taxon>
        <taxon>Agaricomycetes</taxon>
        <taxon>Polyporales</taxon>
        <taxon>Fomitopsis</taxon>
    </lineage>
</organism>
<dbReference type="InterPro" id="IPR050307">
    <property type="entry name" value="Sterol_Desaturase_Related"/>
</dbReference>
<dbReference type="GO" id="GO:0005506">
    <property type="term" value="F:iron ion binding"/>
    <property type="evidence" value="ECO:0007669"/>
    <property type="project" value="InterPro"/>
</dbReference>
<dbReference type="EMBL" id="KE504145">
    <property type="protein sequence ID" value="EPT00939.1"/>
    <property type="molecule type" value="Genomic_DNA"/>
</dbReference>
<name>S8ECI3_FOMSC</name>
<feature type="transmembrane region" description="Helical" evidence="5">
    <location>
        <begin position="42"/>
        <end position="62"/>
    </location>
</feature>
<evidence type="ECO:0000256" key="3">
    <source>
        <dbReference type="ARBA" id="ARBA00022989"/>
    </source>
</evidence>
<dbReference type="AlphaFoldDB" id="S8ECI3"/>
<keyword evidence="2 5" id="KW-0812">Transmembrane</keyword>
<dbReference type="eggNOG" id="KOG0874">
    <property type="taxonomic scope" value="Eukaryota"/>
</dbReference>
<dbReference type="PANTHER" id="PTHR11863">
    <property type="entry name" value="STEROL DESATURASE"/>
    <property type="match status" value="1"/>
</dbReference>
<dbReference type="Pfam" id="PF04116">
    <property type="entry name" value="FA_hydroxylase"/>
    <property type="match status" value="1"/>
</dbReference>
<keyword evidence="8" id="KW-1185">Reference proteome</keyword>
<keyword evidence="4 5" id="KW-0472">Membrane</keyword>
<accession>S8ECI3</accession>
<evidence type="ECO:0000256" key="2">
    <source>
        <dbReference type="ARBA" id="ARBA00022692"/>
    </source>
</evidence>
<dbReference type="OrthoDB" id="408954at2759"/>
<feature type="domain" description="Fatty acid hydroxylase" evidence="6">
    <location>
        <begin position="171"/>
        <end position="307"/>
    </location>
</feature>